<dbReference type="EMBL" id="HBFR01026423">
    <property type="protein sequence ID" value="CAD8891830.1"/>
    <property type="molecule type" value="Transcribed_RNA"/>
</dbReference>
<feature type="region of interest" description="Disordered" evidence="1">
    <location>
        <begin position="221"/>
        <end position="275"/>
    </location>
</feature>
<organism evidence="4">
    <name type="scientific">Corethron hystrix</name>
    <dbReference type="NCBI Taxonomy" id="216773"/>
    <lineage>
        <taxon>Eukaryota</taxon>
        <taxon>Sar</taxon>
        <taxon>Stramenopiles</taxon>
        <taxon>Ochrophyta</taxon>
        <taxon>Bacillariophyta</taxon>
        <taxon>Coscinodiscophyceae</taxon>
        <taxon>Corethrophycidae</taxon>
        <taxon>Corethrales</taxon>
        <taxon>Corethraceae</taxon>
        <taxon>Corethron</taxon>
    </lineage>
</organism>
<feature type="compositionally biased region" description="Acidic residues" evidence="1">
    <location>
        <begin position="72"/>
        <end position="81"/>
    </location>
</feature>
<evidence type="ECO:0000313" key="3">
    <source>
        <dbReference type="EMBL" id="CAD8891830.1"/>
    </source>
</evidence>
<protein>
    <submittedName>
        <fullName evidence="4">Uncharacterized protein</fullName>
    </submittedName>
</protein>
<name>A0A6U5IHA9_9STRA</name>
<dbReference type="AlphaFoldDB" id="A0A6U5IHA9"/>
<evidence type="ECO:0000313" key="4">
    <source>
        <dbReference type="EMBL" id="CAD8891831.1"/>
    </source>
</evidence>
<dbReference type="EMBL" id="HBFR01026424">
    <property type="protein sequence ID" value="CAD8891831.1"/>
    <property type="molecule type" value="Transcribed_RNA"/>
</dbReference>
<dbReference type="EMBL" id="HBFR01026422">
    <property type="protein sequence ID" value="CAD8891829.1"/>
    <property type="molecule type" value="Transcribed_RNA"/>
</dbReference>
<feature type="region of interest" description="Disordered" evidence="1">
    <location>
        <begin position="121"/>
        <end position="204"/>
    </location>
</feature>
<evidence type="ECO:0000256" key="1">
    <source>
        <dbReference type="SAM" id="MobiDB-lite"/>
    </source>
</evidence>
<accession>A0A6U5IHA9</accession>
<sequence length="275" mass="29021">MAFDQKIEADLVPEGEMNLLVSLVKAPVMGILWIFGGRLNDDISLEKDRDPALVPRGSIPMRSTAYALPGCEDTESSGDSDGECHPKPTRRLRRANASGRTMSWSDESGQSLIEVFDLDGPTRAPSLVPPPTKSAIRRSSSLRPAPSPEETNETGTLPPAVSLKGGHVSPQWGWYISTTPPTPEMYGDRNHKPTGAAGCPGESSTVSQATLSQFATSLPSTAREGAATSGGGASQRQILPLPPTTELRPNKPTFTSGMKGGAAAKHIAGWPSVPL</sequence>
<reference evidence="4" key="1">
    <citation type="submission" date="2021-01" db="EMBL/GenBank/DDBJ databases">
        <authorList>
            <person name="Corre E."/>
            <person name="Pelletier E."/>
            <person name="Niang G."/>
            <person name="Scheremetjew M."/>
            <person name="Finn R."/>
            <person name="Kale V."/>
            <person name="Holt S."/>
            <person name="Cochrane G."/>
            <person name="Meng A."/>
            <person name="Brown T."/>
            <person name="Cohen L."/>
        </authorList>
    </citation>
    <scope>NUCLEOTIDE SEQUENCE</scope>
    <source>
        <strain evidence="4">308</strain>
    </source>
</reference>
<evidence type="ECO:0000313" key="2">
    <source>
        <dbReference type="EMBL" id="CAD8891829.1"/>
    </source>
</evidence>
<proteinExistence type="predicted"/>
<feature type="region of interest" description="Disordered" evidence="1">
    <location>
        <begin position="70"/>
        <end position="106"/>
    </location>
</feature>
<gene>
    <name evidence="2" type="ORF">CHYS00102_LOCUS19035</name>
    <name evidence="3" type="ORF">CHYS00102_LOCUS19036</name>
    <name evidence="4" type="ORF">CHYS00102_LOCUS19037</name>
</gene>